<keyword evidence="2" id="KW-1185">Reference proteome</keyword>
<proteinExistence type="predicted"/>
<accession>A0A8J5N092</accession>
<sequence>MWVLNPFADDGVDHSEALLELQTDYAQKTAFKTLAYTMDIWVTLLDIPENREFANQAMTMFVQMPTSYL</sequence>
<comment type="caution">
    <text evidence="1">The sequence shown here is derived from an EMBL/GenBank/DDBJ whole genome shotgun (WGS) entry which is preliminary data.</text>
</comment>
<organism evidence="1 2">
    <name type="scientific">Homarus americanus</name>
    <name type="common">American lobster</name>
    <dbReference type="NCBI Taxonomy" id="6706"/>
    <lineage>
        <taxon>Eukaryota</taxon>
        <taxon>Metazoa</taxon>
        <taxon>Ecdysozoa</taxon>
        <taxon>Arthropoda</taxon>
        <taxon>Crustacea</taxon>
        <taxon>Multicrustacea</taxon>
        <taxon>Malacostraca</taxon>
        <taxon>Eumalacostraca</taxon>
        <taxon>Eucarida</taxon>
        <taxon>Decapoda</taxon>
        <taxon>Pleocyemata</taxon>
        <taxon>Astacidea</taxon>
        <taxon>Nephropoidea</taxon>
        <taxon>Nephropidae</taxon>
        <taxon>Homarus</taxon>
    </lineage>
</organism>
<dbReference type="AlphaFoldDB" id="A0A8J5N092"/>
<name>A0A8J5N092_HOMAM</name>
<protein>
    <submittedName>
        <fullName evidence="1">Uncharacterized protein</fullName>
    </submittedName>
</protein>
<evidence type="ECO:0000313" key="2">
    <source>
        <dbReference type="Proteomes" id="UP000747542"/>
    </source>
</evidence>
<evidence type="ECO:0000313" key="1">
    <source>
        <dbReference type="EMBL" id="KAG7169717.1"/>
    </source>
</evidence>
<reference evidence="1" key="1">
    <citation type="journal article" date="2021" name="Sci. Adv.">
        <title>The American lobster genome reveals insights on longevity, neural, and immune adaptations.</title>
        <authorList>
            <person name="Polinski J.M."/>
            <person name="Zimin A.V."/>
            <person name="Clark K.F."/>
            <person name="Kohn A.B."/>
            <person name="Sadowski N."/>
            <person name="Timp W."/>
            <person name="Ptitsyn A."/>
            <person name="Khanna P."/>
            <person name="Romanova D.Y."/>
            <person name="Williams P."/>
            <person name="Greenwood S.J."/>
            <person name="Moroz L.L."/>
            <person name="Walt D.R."/>
            <person name="Bodnar A.G."/>
        </authorList>
    </citation>
    <scope>NUCLEOTIDE SEQUENCE</scope>
    <source>
        <strain evidence="1">GMGI-L3</strain>
    </source>
</reference>
<gene>
    <name evidence="1" type="ORF">Hamer_G013348</name>
</gene>
<dbReference type="Proteomes" id="UP000747542">
    <property type="component" value="Unassembled WGS sequence"/>
</dbReference>
<dbReference type="EMBL" id="JAHLQT010015640">
    <property type="protein sequence ID" value="KAG7169717.1"/>
    <property type="molecule type" value="Genomic_DNA"/>
</dbReference>